<name>A0A246JWQ9_9SPHN</name>
<keyword evidence="2" id="KW-1185">Reference proteome</keyword>
<sequence length="164" mass="18425">MDAGESGNPLRDYIPLILESMAAQETAQRALAQKTGINKTRLGLLLHRDPAKRSVITQPELEKILHALGTNILQAYTCLETFQGLDLLDRQRYSTIIAMLCDMFADLPRKIIEALDEINGIDGSEVKRDWGAPLQRAVVKKVAEEVVKIRERRARLVDGDDFEL</sequence>
<dbReference type="EMBL" id="NISK01000002">
    <property type="protein sequence ID" value="OWQ97517.1"/>
    <property type="molecule type" value="Genomic_DNA"/>
</dbReference>
<proteinExistence type="predicted"/>
<reference evidence="1 2" key="1">
    <citation type="journal article" date="2010" name="Int. J. Syst. Evol. Microbiol.">
        <title>Sphingopyxis bauzanensis sp. nov., a psychrophilic bacterium isolated from soil.</title>
        <authorList>
            <person name="Zhang D.C."/>
            <person name="Liu H.C."/>
            <person name="Xin Y.H."/>
            <person name="Zhou Y.G."/>
            <person name="Schinner F."/>
            <person name="Margesin R."/>
        </authorList>
    </citation>
    <scope>NUCLEOTIDE SEQUENCE [LARGE SCALE GENOMIC DNA]</scope>
    <source>
        <strain evidence="1 2">DSM 22271</strain>
    </source>
</reference>
<dbReference type="RefSeq" id="WP_088441365.1">
    <property type="nucleotide sequence ID" value="NZ_BMMC01000013.1"/>
</dbReference>
<dbReference type="Proteomes" id="UP000197361">
    <property type="component" value="Unassembled WGS sequence"/>
</dbReference>
<evidence type="ECO:0000313" key="2">
    <source>
        <dbReference type="Proteomes" id="UP000197361"/>
    </source>
</evidence>
<gene>
    <name evidence="1" type="ORF">CDQ92_10920</name>
</gene>
<accession>A0A246JWQ9</accession>
<protein>
    <recommendedName>
        <fullName evidence="3">XRE family transcriptional regulator</fullName>
    </recommendedName>
</protein>
<organism evidence="1 2">
    <name type="scientific">Sphingopyxis bauzanensis</name>
    <dbReference type="NCBI Taxonomy" id="651663"/>
    <lineage>
        <taxon>Bacteria</taxon>
        <taxon>Pseudomonadati</taxon>
        <taxon>Pseudomonadota</taxon>
        <taxon>Alphaproteobacteria</taxon>
        <taxon>Sphingomonadales</taxon>
        <taxon>Sphingomonadaceae</taxon>
        <taxon>Sphingopyxis</taxon>
    </lineage>
</organism>
<dbReference type="AlphaFoldDB" id="A0A246JWQ9"/>
<evidence type="ECO:0008006" key="3">
    <source>
        <dbReference type="Google" id="ProtNLM"/>
    </source>
</evidence>
<comment type="caution">
    <text evidence="1">The sequence shown here is derived from an EMBL/GenBank/DDBJ whole genome shotgun (WGS) entry which is preliminary data.</text>
</comment>
<dbReference type="OrthoDB" id="7471064at2"/>
<evidence type="ECO:0000313" key="1">
    <source>
        <dbReference type="EMBL" id="OWQ97517.1"/>
    </source>
</evidence>